<dbReference type="EMBL" id="CANTFL010000921">
    <property type="protein sequence ID" value="CAI5728663.1"/>
    <property type="molecule type" value="Genomic_DNA"/>
</dbReference>
<organism evidence="1 2">
    <name type="scientific">Hyaloperonospora brassicae</name>
    <name type="common">Brassica downy mildew</name>
    <name type="synonym">Peronospora brassicae</name>
    <dbReference type="NCBI Taxonomy" id="162125"/>
    <lineage>
        <taxon>Eukaryota</taxon>
        <taxon>Sar</taxon>
        <taxon>Stramenopiles</taxon>
        <taxon>Oomycota</taxon>
        <taxon>Peronosporomycetes</taxon>
        <taxon>Peronosporales</taxon>
        <taxon>Peronosporaceae</taxon>
        <taxon>Hyaloperonospora</taxon>
    </lineage>
</organism>
<keyword evidence="2" id="KW-1185">Reference proteome</keyword>
<dbReference type="Proteomes" id="UP001162031">
    <property type="component" value="Unassembled WGS sequence"/>
</dbReference>
<gene>
    <name evidence="1" type="ORF">HBR001_LOCUS4376</name>
</gene>
<protein>
    <recommendedName>
        <fullName evidence="3">START domain-containing protein</fullName>
    </recommendedName>
</protein>
<sequence>MASAAPLLHLESLLKDQTTCPQPTDCSCTAKKRHHPSDNHEELLTALVGTRRPRDRPRDSKHVQLSATHEIRMLKSQVVSMGQEVLALRQKWTTHVPDDQALAMAYRSLCAKRAANVAEQTHRELQRLLRQQQLAFASLQTAFLHAPLHSSGDDVFEALHFNTQLGRDADERERVLRAHNERSLATVQSIVDKFSDAVLSKALSSRQKSVGDTSVLPLSQIDVIGCKDCTLLTSTFISEIPHTSLEEAYAAVLAYFDAIPHSMKTHFGVQATRARLNSTDSSVLYRRSSFRGLGLNATMNNIVCSELTASHGMVHVDTVTDDPLYPVPASASSQYGLCGLTVTPQKEPLTGETRSVTLRWIAIYRYNMLPHELAVQEGLKVMRPILNGDLITASVCAYIRQQRLK</sequence>
<evidence type="ECO:0008006" key="3">
    <source>
        <dbReference type="Google" id="ProtNLM"/>
    </source>
</evidence>
<reference evidence="1" key="1">
    <citation type="submission" date="2022-12" db="EMBL/GenBank/DDBJ databases">
        <authorList>
            <person name="Webb A."/>
        </authorList>
    </citation>
    <scope>NUCLEOTIDE SEQUENCE</scope>
    <source>
        <strain evidence="1">Hp1</strain>
    </source>
</reference>
<dbReference type="AlphaFoldDB" id="A0AAV0TYZ4"/>
<accession>A0AAV0TYZ4</accession>
<proteinExistence type="predicted"/>
<comment type="caution">
    <text evidence="1">The sequence shown here is derived from an EMBL/GenBank/DDBJ whole genome shotgun (WGS) entry which is preliminary data.</text>
</comment>
<evidence type="ECO:0000313" key="2">
    <source>
        <dbReference type="Proteomes" id="UP001162031"/>
    </source>
</evidence>
<evidence type="ECO:0000313" key="1">
    <source>
        <dbReference type="EMBL" id="CAI5728663.1"/>
    </source>
</evidence>
<name>A0AAV0TYZ4_HYABA</name>